<reference evidence="3" key="1">
    <citation type="submission" date="2020-08" db="EMBL/GenBank/DDBJ databases">
        <title>Genome public.</title>
        <authorList>
            <person name="Liu C."/>
            <person name="Sun Q."/>
        </authorList>
    </citation>
    <scope>NUCLEOTIDE SEQUENCE</scope>
    <source>
        <strain evidence="3">NSJ-63</strain>
    </source>
</reference>
<dbReference type="GO" id="GO:0046872">
    <property type="term" value="F:metal ion binding"/>
    <property type="evidence" value="ECO:0007669"/>
    <property type="project" value="UniProtKB-KW"/>
</dbReference>
<evidence type="ECO:0000256" key="2">
    <source>
        <dbReference type="ARBA" id="ARBA00023235"/>
    </source>
</evidence>
<keyword evidence="4" id="KW-1185">Reference proteome</keyword>
<keyword evidence="2" id="KW-0413">Isomerase</keyword>
<dbReference type="GO" id="GO:0016857">
    <property type="term" value="F:racemase and epimerase activity, acting on carbohydrates and derivatives"/>
    <property type="evidence" value="ECO:0007669"/>
    <property type="project" value="InterPro"/>
</dbReference>
<protein>
    <submittedName>
        <fullName evidence="3">Ribulose-phosphate 3-epimerase</fullName>
    </submittedName>
</protein>
<dbReference type="RefSeq" id="WP_249280710.1">
    <property type="nucleotide sequence ID" value="NZ_JACRSS010000005.1"/>
</dbReference>
<dbReference type="CDD" id="cd00429">
    <property type="entry name" value="RPE"/>
    <property type="match status" value="1"/>
</dbReference>
<dbReference type="InterPro" id="IPR013785">
    <property type="entry name" value="Aldolase_TIM"/>
</dbReference>
<dbReference type="AlphaFoldDB" id="A0A926HWJ7"/>
<dbReference type="PANTHER" id="PTHR11749">
    <property type="entry name" value="RIBULOSE-5-PHOSPHATE-3-EPIMERASE"/>
    <property type="match status" value="1"/>
</dbReference>
<dbReference type="SUPFAM" id="SSF51366">
    <property type="entry name" value="Ribulose-phoshate binding barrel"/>
    <property type="match status" value="1"/>
</dbReference>
<dbReference type="InterPro" id="IPR011060">
    <property type="entry name" value="RibuloseP-bd_barrel"/>
</dbReference>
<evidence type="ECO:0000313" key="3">
    <source>
        <dbReference type="EMBL" id="MBC8539089.1"/>
    </source>
</evidence>
<keyword evidence="1" id="KW-0479">Metal-binding</keyword>
<evidence type="ECO:0000313" key="4">
    <source>
        <dbReference type="Proteomes" id="UP000617951"/>
    </source>
</evidence>
<proteinExistence type="predicted"/>
<dbReference type="Gene3D" id="3.20.20.70">
    <property type="entry name" value="Aldolase class I"/>
    <property type="match status" value="1"/>
</dbReference>
<dbReference type="Proteomes" id="UP000617951">
    <property type="component" value="Unassembled WGS sequence"/>
</dbReference>
<sequence length="233" mass="26239">MKQNAKKLVLAPSLISLDDCNMVGLTSSLEKCGFDTLHVDIIDGYFSPDMPLGVTSVVRLAPKTGLKFDVHLMVNDNHFFVDEMLKANPHQMCFHLETEPHPDMLLSHIRRHGVRAGVALKPSTPLCQLDYILERCDFIMIMLINPGYAHIPGETKVPYAARKVAELKKMIDRRGLNTEIEIDGRVSLEDVEAYAKLGVTHFVCGSSCFQKNQTMEENAKRILAFKENLEKQL</sequence>
<organism evidence="3 4">
    <name type="scientific">Guopingia tenuis</name>
    <dbReference type="NCBI Taxonomy" id="2763656"/>
    <lineage>
        <taxon>Bacteria</taxon>
        <taxon>Bacillati</taxon>
        <taxon>Bacillota</taxon>
        <taxon>Clostridia</taxon>
        <taxon>Christensenellales</taxon>
        <taxon>Christensenellaceae</taxon>
        <taxon>Guopingia</taxon>
    </lineage>
</organism>
<dbReference type="InterPro" id="IPR000056">
    <property type="entry name" value="Ribul_P_3_epim-like"/>
</dbReference>
<dbReference type="Pfam" id="PF00834">
    <property type="entry name" value="Ribul_P_3_epim"/>
    <property type="match status" value="1"/>
</dbReference>
<dbReference type="GO" id="GO:0005975">
    <property type="term" value="P:carbohydrate metabolic process"/>
    <property type="evidence" value="ECO:0007669"/>
    <property type="project" value="InterPro"/>
</dbReference>
<comment type="caution">
    <text evidence="3">The sequence shown here is derived from an EMBL/GenBank/DDBJ whole genome shotgun (WGS) entry which is preliminary data.</text>
</comment>
<accession>A0A926HWJ7</accession>
<dbReference type="EMBL" id="JACRSS010000005">
    <property type="protein sequence ID" value="MBC8539089.1"/>
    <property type="molecule type" value="Genomic_DNA"/>
</dbReference>
<name>A0A926HWJ7_9FIRM</name>
<evidence type="ECO:0000256" key="1">
    <source>
        <dbReference type="ARBA" id="ARBA00022723"/>
    </source>
</evidence>
<gene>
    <name evidence="3" type="ORF">H8693_09110</name>
</gene>